<proteinExistence type="predicted"/>
<protein>
    <submittedName>
        <fullName evidence="1">Uncharacterized protein</fullName>
    </submittedName>
</protein>
<dbReference type="KEGG" id="slx:SLAV_01490"/>
<dbReference type="AlphaFoldDB" id="A0A2K8P655"/>
<name>A0A2K8P655_STRLA</name>
<dbReference type="EMBL" id="CP024985">
    <property type="protein sequence ID" value="ATZ22227.1"/>
    <property type="molecule type" value="Genomic_DNA"/>
</dbReference>
<accession>A0A2K8P655</accession>
<dbReference type="Proteomes" id="UP000231791">
    <property type="component" value="Chromosome"/>
</dbReference>
<gene>
    <name evidence="1" type="ORF">SLAV_01490</name>
</gene>
<sequence>MRRLIAVGIMVLLIAPMLLALLLVTRGDGHRPRHRAGRG</sequence>
<keyword evidence="2" id="KW-1185">Reference proteome</keyword>
<organism evidence="1 2">
    <name type="scientific">Streptomyces lavendulae subsp. lavendulae</name>
    <dbReference type="NCBI Taxonomy" id="58340"/>
    <lineage>
        <taxon>Bacteria</taxon>
        <taxon>Bacillati</taxon>
        <taxon>Actinomycetota</taxon>
        <taxon>Actinomycetes</taxon>
        <taxon>Kitasatosporales</taxon>
        <taxon>Streptomycetaceae</taxon>
        <taxon>Streptomyces</taxon>
    </lineage>
</organism>
<evidence type="ECO:0000313" key="1">
    <source>
        <dbReference type="EMBL" id="ATZ22227.1"/>
    </source>
</evidence>
<evidence type="ECO:0000313" key="2">
    <source>
        <dbReference type="Proteomes" id="UP000231791"/>
    </source>
</evidence>
<reference evidence="1 2" key="1">
    <citation type="submission" date="2017-11" db="EMBL/GenBank/DDBJ databases">
        <title>Complete genome sequence of Streptomyces lavendulae subsp. lavendulae CCM 3239 (formerly 'Streptomyces aureofaciens CCM 3239'), the producer of the angucycline-type antibiotic auricin.</title>
        <authorList>
            <person name="Busche T."/>
            <person name="Novakova R."/>
            <person name="Al'Dilaimi A."/>
            <person name="Homerova D."/>
            <person name="Feckova L."/>
            <person name="Rezuchova B."/>
            <person name="Mingyar E."/>
            <person name="Csolleiova D."/>
            <person name="Bekeova C."/>
            <person name="Winkler A."/>
            <person name="Sevcikova B."/>
            <person name="Kalinowski J."/>
            <person name="Kormanec J."/>
            <person name="Ruckert C."/>
        </authorList>
    </citation>
    <scope>NUCLEOTIDE SEQUENCE [LARGE SCALE GENOMIC DNA]</scope>
    <source>
        <strain evidence="1 2">CCM 3239</strain>
    </source>
</reference>